<dbReference type="FunFam" id="3.50.50.60:FF:000138">
    <property type="entry name" value="Flavin-containing monooxygenase"/>
    <property type="match status" value="1"/>
</dbReference>
<dbReference type="InterPro" id="IPR050346">
    <property type="entry name" value="FMO-like"/>
</dbReference>
<evidence type="ECO:0000256" key="2">
    <source>
        <dbReference type="ARBA" id="ARBA00009183"/>
    </source>
</evidence>
<gene>
    <name evidence="9" type="ORF">g.16554</name>
</gene>
<organism evidence="9">
    <name type="scientific">Clastoptera arizonana</name>
    <name type="common">Arizona spittle bug</name>
    <dbReference type="NCBI Taxonomy" id="38151"/>
    <lineage>
        <taxon>Eukaryota</taxon>
        <taxon>Metazoa</taxon>
        <taxon>Ecdysozoa</taxon>
        <taxon>Arthropoda</taxon>
        <taxon>Hexapoda</taxon>
        <taxon>Insecta</taxon>
        <taxon>Pterygota</taxon>
        <taxon>Neoptera</taxon>
        <taxon>Paraneoptera</taxon>
        <taxon>Hemiptera</taxon>
        <taxon>Auchenorrhyncha</taxon>
        <taxon>Cercopoidea</taxon>
        <taxon>Clastopteridae</taxon>
        <taxon>Clastoptera</taxon>
    </lineage>
</organism>
<name>A0A1B6CW42_9HEMI</name>
<keyword evidence="4 8" id="KW-0274">FAD</keyword>
<dbReference type="GO" id="GO:0050660">
    <property type="term" value="F:flavin adenine dinucleotide binding"/>
    <property type="evidence" value="ECO:0007669"/>
    <property type="project" value="InterPro"/>
</dbReference>
<evidence type="ECO:0000256" key="4">
    <source>
        <dbReference type="ARBA" id="ARBA00022827"/>
    </source>
</evidence>
<dbReference type="GO" id="GO:0004499">
    <property type="term" value="F:N,N-dimethylaniline monooxygenase activity"/>
    <property type="evidence" value="ECO:0007669"/>
    <property type="project" value="InterPro"/>
</dbReference>
<dbReference type="EMBL" id="GEDC01019598">
    <property type="protein sequence ID" value="JAS17700.1"/>
    <property type="molecule type" value="Transcribed_RNA"/>
</dbReference>
<dbReference type="PIRSF" id="PIRSF000332">
    <property type="entry name" value="FMO"/>
    <property type="match status" value="1"/>
</dbReference>
<dbReference type="EC" id="1.-.-.-" evidence="8"/>
<keyword evidence="5" id="KW-0521">NADP</keyword>
<dbReference type="GO" id="GO:0050661">
    <property type="term" value="F:NADP binding"/>
    <property type="evidence" value="ECO:0007669"/>
    <property type="project" value="InterPro"/>
</dbReference>
<proteinExistence type="inferred from homology"/>
<evidence type="ECO:0000256" key="1">
    <source>
        <dbReference type="ARBA" id="ARBA00001974"/>
    </source>
</evidence>
<dbReference type="PRINTS" id="PR00370">
    <property type="entry name" value="FMOXYGENASE"/>
</dbReference>
<protein>
    <recommendedName>
        <fullName evidence="8">Flavin-containing monooxygenase</fullName>
        <ecNumber evidence="8">1.-.-.-</ecNumber>
    </recommendedName>
</protein>
<keyword evidence="7 8" id="KW-0503">Monooxygenase</keyword>
<comment type="cofactor">
    <cofactor evidence="1 8">
        <name>FAD</name>
        <dbReference type="ChEBI" id="CHEBI:57692"/>
    </cofactor>
</comment>
<dbReference type="PANTHER" id="PTHR23023">
    <property type="entry name" value="DIMETHYLANILINE MONOOXYGENASE"/>
    <property type="match status" value="1"/>
</dbReference>
<keyword evidence="6 8" id="KW-0560">Oxidoreductase</keyword>
<dbReference type="InterPro" id="IPR000960">
    <property type="entry name" value="Flavin_mOase"/>
</dbReference>
<dbReference type="InterPro" id="IPR036188">
    <property type="entry name" value="FAD/NAD-bd_sf"/>
</dbReference>
<evidence type="ECO:0000313" key="9">
    <source>
        <dbReference type="EMBL" id="JAS17700.1"/>
    </source>
</evidence>
<reference evidence="9" key="1">
    <citation type="submission" date="2015-12" db="EMBL/GenBank/DDBJ databases">
        <title>De novo transcriptome assembly of four potential Pierce s Disease insect vectors from Arizona vineyards.</title>
        <authorList>
            <person name="Tassone E.E."/>
        </authorList>
    </citation>
    <scope>NUCLEOTIDE SEQUENCE</scope>
</reference>
<keyword evidence="3 8" id="KW-0285">Flavoprotein</keyword>
<evidence type="ECO:0000256" key="8">
    <source>
        <dbReference type="RuleBase" id="RU361177"/>
    </source>
</evidence>
<sequence length="419" mass="48097">MRVGIVGAGPAGLSAAKHATIQGLSCTVFEQSSSLGGTWVYTDKVGHDEYGLPIHTSMYRDLRVNIPKEIVHYPDFPHKANTRSYITSEEVLKYLNDFADFYNLRKYIQLKHYVMKIRRKNNCWSMRVIDLPNKQEIELEFDAIFVCNGLNNKPEYPTLKGMTRFKGKSLHSHDYRNPASFQGETVLVIGGGPSAVDIAFQVANTALKVILSHHSSHFKNIKFQSNVFEMPDVMEIKDDSVIFEDNRVEYIDSIIYCTGYVSNYPFLHESCGITVEDKYVFPLYKHFINAYHPTMCILGNLCKSMQFPTFDLQVRFFLKSLTHDILPSTEEMLNNINDYVRKKDFSKKTFFITTSEEDAAYYTDLARSANIEPVPKVMINIFCRAAETLFGNYPDFRKDNYKIIDSESFELTSLEAIDC</sequence>
<evidence type="ECO:0000256" key="5">
    <source>
        <dbReference type="ARBA" id="ARBA00022857"/>
    </source>
</evidence>
<dbReference type="InterPro" id="IPR020946">
    <property type="entry name" value="Flavin_mOase-like"/>
</dbReference>
<accession>A0A1B6CW42</accession>
<dbReference type="Gene3D" id="3.50.50.60">
    <property type="entry name" value="FAD/NAD(P)-binding domain"/>
    <property type="match status" value="2"/>
</dbReference>
<evidence type="ECO:0000256" key="6">
    <source>
        <dbReference type="ARBA" id="ARBA00023002"/>
    </source>
</evidence>
<comment type="similarity">
    <text evidence="2 8">Belongs to the FMO family.</text>
</comment>
<dbReference type="SUPFAM" id="SSF51905">
    <property type="entry name" value="FAD/NAD(P)-binding domain"/>
    <property type="match status" value="2"/>
</dbReference>
<dbReference type="AlphaFoldDB" id="A0A1B6CW42"/>
<evidence type="ECO:0000256" key="7">
    <source>
        <dbReference type="ARBA" id="ARBA00023033"/>
    </source>
</evidence>
<evidence type="ECO:0000256" key="3">
    <source>
        <dbReference type="ARBA" id="ARBA00022630"/>
    </source>
</evidence>
<dbReference type="Pfam" id="PF00743">
    <property type="entry name" value="FMO-like"/>
    <property type="match status" value="2"/>
</dbReference>